<keyword evidence="3" id="KW-1185">Reference proteome</keyword>
<dbReference type="GO" id="GO:0004029">
    <property type="term" value="F:aldehyde dehydrogenase (NAD+) activity"/>
    <property type="evidence" value="ECO:0007669"/>
    <property type="project" value="TreeGrafter"/>
</dbReference>
<dbReference type="AlphaFoldDB" id="A0A7S8IF47"/>
<evidence type="ECO:0000313" key="2">
    <source>
        <dbReference type="EMBL" id="QPC83236.1"/>
    </source>
</evidence>
<dbReference type="PANTHER" id="PTHR48079">
    <property type="entry name" value="PROTEIN YEEZ"/>
    <property type="match status" value="1"/>
</dbReference>
<feature type="domain" description="NAD-dependent epimerase/dehydratase" evidence="1">
    <location>
        <begin position="3"/>
        <end position="225"/>
    </location>
</feature>
<dbReference type="Pfam" id="PF01370">
    <property type="entry name" value="Epimerase"/>
    <property type="match status" value="1"/>
</dbReference>
<proteinExistence type="predicted"/>
<dbReference type="KEGG" id="pmet:G4Y79_02345"/>
<gene>
    <name evidence="2" type="ORF">G4Y79_02345</name>
</gene>
<dbReference type="GO" id="GO:0005737">
    <property type="term" value="C:cytoplasm"/>
    <property type="evidence" value="ECO:0007669"/>
    <property type="project" value="TreeGrafter"/>
</dbReference>
<reference evidence="2 3" key="1">
    <citation type="submission" date="2020-02" db="EMBL/GenBank/DDBJ databases">
        <authorList>
            <person name="Zheng R.K."/>
            <person name="Sun C.M."/>
        </authorList>
    </citation>
    <scope>NUCLEOTIDE SEQUENCE [LARGE SCALE GENOMIC DNA]</scope>
    <source>
        <strain evidence="3">rifampicinis</strain>
    </source>
</reference>
<dbReference type="EMBL" id="CP062983">
    <property type="protein sequence ID" value="QPC83236.1"/>
    <property type="molecule type" value="Genomic_DNA"/>
</dbReference>
<dbReference type="InterPro" id="IPR001509">
    <property type="entry name" value="Epimerase_deHydtase"/>
</dbReference>
<name>A0A7S8IF47_9CHLR</name>
<sequence length="345" mass="37646">MHALVTGGTGFVGSHIVRTLNEAGHTVRVLHRTTSKLDALTGLDYESAIGDVTDLNALRAACAGVDWVFHVAAVADYWRANVQHMADVNIEGTRKVLRAARESGVQRVIFTSSAAAVGLGYDQPSDEEQPFNMRPQHFPYGYTKARAEAVVAEAVAAGQDVVTVNPAVIMGPGDLNMISGTFVVQLWRYRWLAPATYGGIAVIDVRDVARLHLAAAEKGRTGQRYILSTANYTYETWFGMIADALGIAPPTFYIPTFLLPIAAGLFDLARWLGINTPIDADQVRLGGRYVYFDNSKCIQELGTPQINMQQSLEDTVAWYRKAGYLESGPVQDLLATIEGLWTLLP</sequence>
<evidence type="ECO:0000259" key="1">
    <source>
        <dbReference type="Pfam" id="PF01370"/>
    </source>
</evidence>
<dbReference type="RefSeq" id="WP_195171303.1">
    <property type="nucleotide sequence ID" value="NZ_CP062983.1"/>
</dbReference>
<evidence type="ECO:0000313" key="3">
    <source>
        <dbReference type="Proteomes" id="UP000594468"/>
    </source>
</evidence>
<accession>A0A7S8IF47</accession>
<dbReference type="SUPFAM" id="SSF51735">
    <property type="entry name" value="NAD(P)-binding Rossmann-fold domains"/>
    <property type="match status" value="1"/>
</dbReference>
<protein>
    <submittedName>
        <fullName evidence="2">NAD-dependent epimerase/dehydratase family protein</fullName>
    </submittedName>
</protein>
<organism evidence="2 3">
    <name type="scientific">Phototrophicus methaneseepsis</name>
    <dbReference type="NCBI Taxonomy" id="2710758"/>
    <lineage>
        <taxon>Bacteria</taxon>
        <taxon>Bacillati</taxon>
        <taxon>Chloroflexota</taxon>
        <taxon>Candidatus Thermofontia</taxon>
        <taxon>Phototrophicales</taxon>
        <taxon>Phototrophicaceae</taxon>
        <taxon>Phototrophicus</taxon>
    </lineage>
</organism>
<dbReference type="InterPro" id="IPR036291">
    <property type="entry name" value="NAD(P)-bd_dom_sf"/>
</dbReference>
<dbReference type="Proteomes" id="UP000594468">
    <property type="component" value="Chromosome"/>
</dbReference>
<dbReference type="Gene3D" id="3.40.50.720">
    <property type="entry name" value="NAD(P)-binding Rossmann-like Domain"/>
    <property type="match status" value="1"/>
</dbReference>
<dbReference type="InterPro" id="IPR051783">
    <property type="entry name" value="NAD(P)-dependent_oxidoreduct"/>
</dbReference>
<dbReference type="PANTHER" id="PTHR48079:SF6">
    <property type="entry name" value="NAD(P)-BINDING DOMAIN-CONTAINING PROTEIN-RELATED"/>
    <property type="match status" value="1"/>
</dbReference>